<evidence type="ECO:0000256" key="4">
    <source>
        <dbReference type="ARBA" id="ARBA00022598"/>
    </source>
</evidence>
<dbReference type="SUPFAM" id="SSF55821">
    <property type="entry name" value="YrdC/RibB"/>
    <property type="match status" value="1"/>
</dbReference>
<evidence type="ECO:0000313" key="14">
    <source>
        <dbReference type="EMBL" id="EGL40493.1"/>
    </source>
</evidence>
<dbReference type="SUPFAM" id="SSF53067">
    <property type="entry name" value="Actin-like ATPase domain"/>
    <property type="match status" value="1"/>
</dbReference>
<dbReference type="InterPro" id="IPR036046">
    <property type="entry name" value="Acylphosphatase-like_dom_sf"/>
</dbReference>
<dbReference type="SUPFAM" id="SSF54975">
    <property type="entry name" value="Acylphosphatase/BLUF domain-like"/>
    <property type="match status" value="1"/>
</dbReference>
<reference evidence="14 15" key="1">
    <citation type="submission" date="2011-04" db="EMBL/GenBank/DDBJ databases">
        <authorList>
            <person name="Harkins D.M."/>
            <person name="Madupu R."/>
            <person name="Durkin A.S."/>
            <person name="Torralba M."/>
            <person name="Methe B."/>
            <person name="Sutton G.G."/>
            <person name="Nelson K.E."/>
        </authorList>
    </citation>
    <scope>NUCLEOTIDE SEQUENCE [LARGE SCALE GENOMIC DNA]</scope>
    <source>
        <strain evidence="14 15">UPII 199-6</strain>
    </source>
</reference>
<keyword evidence="4" id="KW-0436">Ligase</keyword>
<comment type="similarity">
    <text evidence="2">Belongs to the acylphosphatase family.</text>
</comment>
<dbReference type="Proteomes" id="UP000004018">
    <property type="component" value="Unassembled WGS sequence"/>
</dbReference>
<dbReference type="InterPro" id="IPR043129">
    <property type="entry name" value="ATPase_NBD"/>
</dbReference>
<dbReference type="Pfam" id="PF01300">
    <property type="entry name" value="Sua5_yciO_yrdC"/>
    <property type="match status" value="1"/>
</dbReference>
<dbReference type="PANTHER" id="PTHR42959">
    <property type="entry name" value="CARBAMOYLTRANSFERASE"/>
    <property type="match status" value="1"/>
</dbReference>
<evidence type="ECO:0000256" key="1">
    <source>
        <dbReference type="ARBA" id="ARBA00004711"/>
    </source>
</evidence>
<dbReference type="InterPro" id="IPR004421">
    <property type="entry name" value="Carbamoyltransferase_HypF"/>
</dbReference>
<evidence type="ECO:0000259" key="13">
    <source>
        <dbReference type="PROSITE" id="PS51163"/>
    </source>
</evidence>
<dbReference type="InterPro" id="IPR051060">
    <property type="entry name" value="Carbamoyltrans_HypF-like"/>
</dbReference>
<dbReference type="NCBIfam" id="TIGR00143">
    <property type="entry name" value="hypF"/>
    <property type="match status" value="1"/>
</dbReference>
<dbReference type="Pfam" id="PF22521">
    <property type="entry name" value="HypF_C_2"/>
    <property type="match status" value="1"/>
</dbReference>
<dbReference type="Pfam" id="PF07503">
    <property type="entry name" value="zf-HYPF"/>
    <property type="match status" value="2"/>
</dbReference>
<dbReference type="Pfam" id="PF17788">
    <property type="entry name" value="HypF_C"/>
    <property type="match status" value="1"/>
</dbReference>
<keyword evidence="11" id="KW-0378">Hydrolase</keyword>
<keyword evidence="5" id="KW-0479">Metal-binding</keyword>
<dbReference type="InterPro" id="IPR055128">
    <property type="entry name" value="HypF_C_2"/>
</dbReference>
<dbReference type="InterPro" id="IPR017968">
    <property type="entry name" value="Acylphosphatase_CS"/>
</dbReference>
<dbReference type="EC" id="6.2.-.-" evidence="10"/>
<evidence type="ECO:0000256" key="6">
    <source>
        <dbReference type="ARBA" id="ARBA00022771"/>
    </source>
</evidence>
<evidence type="ECO:0000313" key="15">
    <source>
        <dbReference type="Proteomes" id="UP000004018"/>
    </source>
</evidence>
<dbReference type="Gene3D" id="3.30.420.40">
    <property type="match status" value="1"/>
</dbReference>
<evidence type="ECO:0000256" key="8">
    <source>
        <dbReference type="ARBA" id="ARBA00047645"/>
    </source>
</evidence>
<comment type="pathway">
    <text evidence="1">Protein modification; [NiFe] hydrogenase maturation.</text>
</comment>
<evidence type="ECO:0000259" key="12">
    <source>
        <dbReference type="PROSITE" id="PS51160"/>
    </source>
</evidence>
<keyword evidence="6" id="KW-0863">Zinc-finger</keyword>
<evidence type="ECO:0000256" key="5">
    <source>
        <dbReference type="ARBA" id="ARBA00022723"/>
    </source>
</evidence>
<dbReference type="Pfam" id="PF00708">
    <property type="entry name" value="Acylphosphatase"/>
    <property type="match status" value="1"/>
</dbReference>
<dbReference type="PROSITE" id="PS51163">
    <property type="entry name" value="YRDC"/>
    <property type="match status" value="1"/>
</dbReference>
<evidence type="ECO:0000256" key="11">
    <source>
        <dbReference type="PROSITE-ProRule" id="PRU00520"/>
    </source>
</evidence>
<name>A0ABN0D290_9FIRM</name>
<feature type="domain" description="Acylphosphatase-like" evidence="12">
    <location>
        <begin position="3"/>
        <end position="89"/>
    </location>
</feature>
<dbReference type="Gene3D" id="3.30.420.360">
    <property type="match status" value="1"/>
</dbReference>
<dbReference type="InterPro" id="IPR011125">
    <property type="entry name" value="Znf_HypF"/>
</dbReference>
<evidence type="ECO:0000256" key="2">
    <source>
        <dbReference type="ARBA" id="ARBA00005614"/>
    </source>
</evidence>
<evidence type="ECO:0000256" key="10">
    <source>
        <dbReference type="PIRNR" id="PIRNR006256"/>
    </source>
</evidence>
<dbReference type="InterPro" id="IPR001792">
    <property type="entry name" value="Acylphosphatase-like_dom"/>
</dbReference>
<keyword evidence="7" id="KW-0862">Zinc</keyword>
<keyword evidence="15" id="KW-1185">Reference proteome</keyword>
<dbReference type="PIRSF" id="PIRSF006256">
    <property type="entry name" value="CMPcnvr_hdrg_mat"/>
    <property type="match status" value="1"/>
</dbReference>
<sequence>MKTYSISVFGVVQGVGFRPFVCRTARELAIKGQVCNKGAYVEILLQGTEKQKNTFLTVLKAEAPERAVILKIDTMEVQKEPYASFEIVESEKEGGTVLVSPDIGVCPTCQKELTDPANRRYQHPFINCTSCGPRLTILESMPYDRERTSMKEFPMCEKCAAEYKDPTSRRYDAQPVCCPDCGPQVYLLDRAERGRDAISAARRAIAAGKIIAVKGLGGFHLCCDATDETATARLRTLKHRPVKPFAVMMRDSSAVKNACYITDKQQEVLEGYQKPIMLLKRRTDSRLAPSVAPHNPQVGVFLPYTPLHMLLFTYDDGVQVPPALVMTSANVSGAPICRTEEDIRQEMLSCCDLVLSHDRKIRLRADDSVMDWYDNRPYMIRRSRGYAPLPVFAGKGRKKQVLAVGGELKNSFCIGKDNLFYLSPYIGDMSDMRTVAVLKESMRRFSSLLAAKPAVAACDLHPQYNSRQVAEELGLPVVPVQHHYAHVLSCMAENNYMDKVIGVAFDGTGYGTDGTIWGGEVLLCDPKSFVRYTSVPPFKQCGGDAAAREGWRIAVNLLYDFYGEKEREKAEALMEELHLASSEERRAQLYMATERVNTVTSTSVGRLFDAVSAILGICRESTFEGEAAMRLQFVAEKWPAEEYSFGFEFMPKPLCKRGSFRVMNFAEAWKDVLDDIEMECSIEETAYRFHVSVAEMVAGACMTARQETGIKVAALTGGVFQNRLLLRLCEEVLQENGFNVLTHSLIPPNDGGLALGQAVHAMYRE</sequence>
<dbReference type="PROSITE" id="PS00150">
    <property type="entry name" value="ACYLPHOSPHATASE_1"/>
    <property type="match status" value="1"/>
</dbReference>
<dbReference type="InterPro" id="IPR006070">
    <property type="entry name" value="Sua5-like_dom"/>
</dbReference>
<evidence type="ECO:0000256" key="3">
    <source>
        <dbReference type="ARBA" id="ARBA00008097"/>
    </source>
</evidence>
<feature type="active site" evidence="11">
    <location>
        <position position="36"/>
    </location>
</feature>
<proteinExistence type="inferred from homology"/>
<dbReference type="PROSITE" id="PS51160">
    <property type="entry name" value="ACYLPHOSPHATASE_3"/>
    <property type="match status" value="1"/>
</dbReference>
<evidence type="ECO:0000256" key="7">
    <source>
        <dbReference type="ARBA" id="ARBA00022833"/>
    </source>
</evidence>
<evidence type="ECO:0000256" key="9">
    <source>
        <dbReference type="ARBA" id="ARBA00048220"/>
    </source>
</evidence>
<dbReference type="EMBL" id="AFIJ01000026">
    <property type="protein sequence ID" value="EGL40493.1"/>
    <property type="molecule type" value="Genomic_DNA"/>
</dbReference>
<feature type="domain" description="YrdC-like" evidence="13">
    <location>
        <begin position="195"/>
        <end position="385"/>
    </location>
</feature>
<accession>A0ABN0D290</accession>
<dbReference type="InterPro" id="IPR041440">
    <property type="entry name" value="HypF_C"/>
</dbReference>
<dbReference type="PANTHER" id="PTHR42959:SF1">
    <property type="entry name" value="CARBAMOYLTRANSFERASE HYPF"/>
    <property type="match status" value="1"/>
</dbReference>
<organism evidence="14 15">
    <name type="scientific">Megasphaera lornae</name>
    <dbReference type="NCBI Taxonomy" id="1000568"/>
    <lineage>
        <taxon>Bacteria</taxon>
        <taxon>Bacillati</taxon>
        <taxon>Bacillota</taxon>
        <taxon>Negativicutes</taxon>
        <taxon>Veillonellales</taxon>
        <taxon>Veillonellaceae</taxon>
        <taxon>Megasphaera</taxon>
    </lineage>
</organism>
<dbReference type="RefSeq" id="WP_007391077.1">
    <property type="nucleotide sequence ID" value="NZ_AFIJ01000026.1"/>
</dbReference>
<protein>
    <recommendedName>
        <fullName evidence="10">Carbamoyltransferase</fullName>
        <ecNumber evidence="10">6.2.-.-</ecNumber>
    </recommendedName>
</protein>
<gene>
    <name evidence="14" type="primary">hypF</name>
    <name evidence="14" type="ORF">HMPREF1039_1275</name>
</gene>
<comment type="similarity">
    <text evidence="3 10">Belongs to the carbamoyltransferase HypF family.</text>
</comment>
<comment type="catalytic activity">
    <reaction evidence="8 11">
        <text>an acyl phosphate + H2O = a carboxylate + phosphate + H(+)</text>
        <dbReference type="Rhea" id="RHEA:14965"/>
        <dbReference type="ChEBI" id="CHEBI:15377"/>
        <dbReference type="ChEBI" id="CHEBI:15378"/>
        <dbReference type="ChEBI" id="CHEBI:29067"/>
        <dbReference type="ChEBI" id="CHEBI:43474"/>
        <dbReference type="ChEBI" id="CHEBI:59918"/>
        <dbReference type="EC" id="3.6.1.7"/>
    </reaction>
</comment>
<comment type="catalytic activity">
    <reaction evidence="9">
        <text>C-terminal L-cysteinyl-[HypE protein] + carbamoyl phosphate + ATP + H2O = C-terminal S-carboxamide-L-cysteinyl-[HypE protein] + AMP + phosphate + diphosphate + H(+)</text>
        <dbReference type="Rhea" id="RHEA:55636"/>
        <dbReference type="Rhea" id="RHEA-COMP:14247"/>
        <dbReference type="Rhea" id="RHEA-COMP:14392"/>
        <dbReference type="ChEBI" id="CHEBI:15377"/>
        <dbReference type="ChEBI" id="CHEBI:15378"/>
        <dbReference type="ChEBI" id="CHEBI:30616"/>
        <dbReference type="ChEBI" id="CHEBI:33019"/>
        <dbReference type="ChEBI" id="CHEBI:43474"/>
        <dbReference type="ChEBI" id="CHEBI:58228"/>
        <dbReference type="ChEBI" id="CHEBI:76913"/>
        <dbReference type="ChEBI" id="CHEBI:139126"/>
        <dbReference type="ChEBI" id="CHEBI:456215"/>
    </reaction>
</comment>
<dbReference type="Gene3D" id="3.90.870.50">
    <property type="match status" value="1"/>
</dbReference>
<dbReference type="InterPro" id="IPR017945">
    <property type="entry name" value="DHBP_synth_RibB-like_a/b_dom"/>
</dbReference>
<dbReference type="Gene3D" id="3.30.110.120">
    <property type="match status" value="1"/>
</dbReference>
<feature type="active site" evidence="11">
    <location>
        <position position="18"/>
    </location>
</feature>
<comment type="caution">
    <text evidence="14">The sequence shown here is derived from an EMBL/GenBank/DDBJ whole genome shotgun (WGS) entry which is preliminary data.</text>
</comment>